<dbReference type="CDD" id="cd00038">
    <property type="entry name" value="CAP_ED"/>
    <property type="match status" value="1"/>
</dbReference>
<comment type="caution">
    <text evidence="3">The sequence shown here is derived from an EMBL/GenBank/DDBJ whole genome shotgun (WGS) entry which is preliminary data.</text>
</comment>
<gene>
    <name evidence="3" type="ORF">B5V51_8118</name>
</gene>
<feature type="region of interest" description="Disordered" evidence="1">
    <location>
        <begin position="332"/>
        <end position="365"/>
    </location>
</feature>
<sequence>MNNELLRGLQCSKKDPEEIMSRKFRAKCRFRAVGRMVMANCYWLIEAAEQYEGVEDVKRRVAQAVRGKAKKKRLLNINDKALLNKPNSERTDMEKKYIYRIIGGLKCFKRYPNHVKKKLAAVTYFKYYGPNRVIVRQHHDASALYFIVTGDVTVSQMIFDELLQQYVSVDIGIMHPGDMFGEVSLLHNIPRTATCTTVGHCELLALMKEDFKNVLQASVQKQWDEVRRAMSAFSYFDALDEVASREGCIVAKMKTYNANDIILGDGCGIPNFIYFILSGQCQMIETLQISVNTGCGHTSYSLYDPYVPKEESEQDLDTKYFGAYKDKTKYMMQSDTSETSPSRSGSKRVESLLKNRSSSMTKRESIQMIPEDRVVDDVPATGTSNVGPVVPETIAEEDPTNERRQSVRSEVLMHPSEQHRDSVRFSVQHPLHLKLNIRTYFMQVCKFYPGSTFGFGENMRDRRIVALTPVDCMLMPKMWLLQRNTANIWSRIQHFLEKKIPSKRQLFQSFVSERRWQEFRDQLVGDIVARSNTVNWTSLHDVPYSIRMEEMFVRGRYPNNCVLSLGHCELLALMKEDFKNVLQASVQKQWDEVRRAMSAFSYFDALDEVASREGCIVAKMKTYNANDIILGDGCGIPNFIYFILSGQCQMIETLQISVNTGCGHTSYSLYDPYVPKEESEQDLDTKYFGAYKDKTKYMMQSDTSETSPSRSGSKRVESLLKNRSSSMTKRESIQMIPEDRVVDDVPATGTSNVGPVVPETIAEEDPTNERRQSVRSEVLMHPSEQHRDSVRFSVQHPLHLKLNIRTYFMQVCKFYPGSTFGFGENMRDRRIVALTPVDCMLMPKMWLLQRNTANIWSRIQHFLEKKIPSKRQLFQSFVSERRWQEFRDQLVGDIVARSNTVNWTSLHDVPYSIRMEEMVDI</sequence>
<accession>A0A2A4J3W8</accession>
<name>A0A2A4J3W8_HELVI</name>
<dbReference type="PANTHER" id="PTHR23011">
    <property type="entry name" value="CYCLIC NUCLEOTIDE-BINDING DOMAIN CONTAINING PROTEIN"/>
    <property type="match status" value="1"/>
</dbReference>
<feature type="compositionally biased region" description="Polar residues" evidence="1">
    <location>
        <begin position="332"/>
        <end position="344"/>
    </location>
</feature>
<dbReference type="AlphaFoldDB" id="A0A2A4J3W8"/>
<dbReference type="SMART" id="SM00100">
    <property type="entry name" value="cNMP"/>
    <property type="match status" value="1"/>
</dbReference>
<dbReference type="Pfam" id="PF00027">
    <property type="entry name" value="cNMP_binding"/>
    <property type="match status" value="1"/>
</dbReference>
<dbReference type="SUPFAM" id="SSF51206">
    <property type="entry name" value="cAMP-binding domain-like"/>
    <property type="match status" value="3"/>
</dbReference>
<dbReference type="InterPro" id="IPR000595">
    <property type="entry name" value="cNMP-bd_dom"/>
</dbReference>
<evidence type="ECO:0000259" key="2">
    <source>
        <dbReference type="PROSITE" id="PS50042"/>
    </source>
</evidence>
<dbReference type="EMBL" id="NWSH01003540">
    <property type="protein sequence ID" value="PCG66140.1"/>
    <property type="molecule type" value="Genomic_DNA"/>
</dbReference>
<dbReference type="InterPro" id="IPR014710">
    <property type="entry name" value="RmlC-like_jellyroll"/>
</dbReference>
<feature type="domain" description="Cyclic nucleotide-binding" evidence="2">
    <location>
        <begin position="107"/>
        <end position="215"/>
    </location>
</feature>
<evidence type="ECO:0000256" key="1">
    <source>
        <dbReference type="SAM" id="MobiDB-lite"/>
    </source>
</evidence>
<feature type="region of interest" description="Disordered" evidence="1">
    <location>
        <begin position="699"/>
        <end position="732"/>
    </location>
</feature>
<dbReference type="Gene3D" id="2.60.120.10">
    <property type="entry name" value="Jelly Rolls"/>
    <property type="match status" value="1"/>
</dbReference>
<evidence type="ECO:0000313" key="3">
    <source>
        <dbReference type="EMBL" id="PCG66140.1"/>
    </source>
</evidence>
<feature type="compositionally biased region" description="Polar residues" evidence="1">
    <location>
        <begin position="699"/>
        <end position="711"/>
    </location>
</feature>
<dbReference type="PANTHER" id="PTHR23011:SF41">
    <property type="entry name" value="CYCLIC NUCLEOTIDE-BINDING DOMAIN-CONTAINING PROTEIN"/>
    <property type="match status" value="1"/>
</dbReference>
<dbReference type="InterPro" id="IPR018490">
    <property type="entry name" value="cNMP-bd_dom_sf"/>
</dbReference>
<organism evidence="3">
    <name type="scientific">Heliothis virescens</name>
    <name type="common">Tobacco budworm moth</name>
    <dbReference type="NCBI Taxonomy" id="7102"/>
    <lineage>
        <taxon>Eukaryota</taxon>
        <taxon>Metazoa</taxon>
        <taxon>Ecdysozoa</taxon>
        <taxon>Arthropoda</taxon>
        <taxon>Hexapoda</taxon>
        <taxon>Insecta</taxon>
        <taxon>Pterygota</taxon>
        <taxon>Neoptera</taxon>
        <taxon>Endopterygota</taxon>
        <taxon>Lepidoptera</taxon>
        <taxon>Glossata</taxon>
        <taxon>Ditrysia</taxon>
        <taxon>Noctuoidea</taxon>
        <taxon>Noctuidae</taxon>
        <taxon>Heliothinae</taxon>
        <taxon>Heliothis</taxon>
    </lineage>
</organism>
<protein>
    <recommendedName>
        <fullName evidence="2">Cyclic nucleotide-binding domain-containing protein</fullName>
    </recommendedName>
</protein>
<dbReference type="PROSITE" id="PS50042">
    <property type="entry name" value="CNMP_BINDING_3"/>
    <property type="match status" value="1"/>
</dbReference>
<reference evidence="3" key="1">
    <citation type="submission" date="2017-09" db="EMBL/GenBank/DDBJ databases">
        <title>Contemporary evolution of a Lepidopteran species, Heliothis virescens, in response to modern agricultural practices.</title>
        <authorList>
            <person name="Fritz M.L."/>
            <person name="Deyonke A.M."/>
            <person name="Papanicolaou A."/>
            <person name="Micinski S."/>
            <person name="Westbrook J."/>
            <person name="Gould F."/>
        </authorList>
    </citation>
    <scope>NUCLEOTIDE SEQUENCE [LARGE SCALE GENOMIC DNA]</scope>
    <source>
        <strain evidence="3">HvINT-</strain>
        <tissue evidence="3">Whole body</tissue>
    </source>
</reference>
<proteinExistence type="predicted"/>